<proteinExistence type="predicted"/>
<feature type="signal peptide" evidence="1">
    <location>
        <begin position="1"/>
        <end position="23"/>
    </location>
</feature>
<evidence type="ECO:0000313" key="3">
    <source>
        <dbReference type="Proteomes" id="UP000689195"/>
    </source>
</evidence>
<dbReference type="Proteomes" id="UP000689195">
    <property type="component" value="Unassembled WGS sequence"/>
</dbReference>
<protein>
    <submittedName>
        <fullName evidence="2">Uncharacterized protein</fullName>
    </submittedName>
</protein>
<dbReference type="EMBL" id="CAJJDO010000030">
    <property type="protein sequence ID" value="CAD8157482.1"/>
    <property type="molecule type" value="Genomic_DNA"/>
</dbReference>
<feature type="chain" id="PRO_5035878453" evidence="1">
    <location>
        <begin position="24"/>
        <end position="176"/>
    </location>
</feature>
<gene>
    <name evidence="2" type="ORF">PPENT_87.1.T0300182</name>
</gene>
<reference evidence="2" key="1">
    <citation type="submission" date="2021-01" db="EMBL/GenBank/DDBJ databases">
        <authorList>
            <consortium name="Genoscope - CEA"/>
            <person name="William W."/>
        </authorList>
    </citation>
    <scope>NUCLEOTIDE SEQUENCE</scope>
</reference>
<evidence type="ECO:0000313" key="2">
    <source>
        <dbReference type="EMBL" id="CAD8157482.1"/>
    </source>
</evidence>
<organism evidence="2 3">
    <name type="scientific">Paramecium pentaurelia</name>
    <dbReference type="NCBI Taxonomy" id="43138"/>
    <lineage>
        <taxon>Eukaryota</taxon>
        <taxon>Sar</taxon>
        <taxon>Alveolata</taxon>
        <taxon>Ciliophora</taxon>
        <taxon>Intramacronucleata</taxon>
        <taxon>Oligohymenophorea</taxon>
        <taxon>Peniculida</taxon>
        <taxon>Parameciidae</taxon>
        <taxon>Paramecium</taxon>
    </lineage>
</organism>
<accession>A0A8S1U0N0</accession>
<comment type="caution">
    <text evidence="2">The sequence shown here is derived from an EMBL/GenBank/DDBJ whole genome shotgun (WGS) entry which is preliminary data.</text>
</comment>
<keyword evidence="3" id="KW-1185">Reference proteome</keyword>
<dbReference type="AlphaFoldDB" id="A0A8S1U0N0"/>
<evidence type="ECO:0000256" key="1">
    <source>
        <dbReference type="SAM" id="SignalP"/>
    </source>
</evidence>
<keyword evidence="1" id="KW-0732">Signal</keyword>
<name>A0A8S1U0N0_9CILI</name>
<dbReference type="OrthoDB" id="297678at2759"/>
<sequence>MLNTNQVYYKLLFLNLLIILGNCCQKSKLKSIIRGNYQNVLSQSKGPLLITRSSNSLEGGQKNGLLFRDQIYMVTTSTGFTYCYIDKSIIITLIQVYELNTFTFWLWDRGARQYNLIVYTSFKDQEKVIFDSTVATGIIKIKFSNQHIQSFRIYNRNGNEITDRINLIKLEAYFRL</sequence>